<dbReference type="Proteomes" id="UP000223158">
    <property type="component" value="Segment"/>
</dbReference>
<organism evidence="1 2">
    <name type="scientific">Lactobacillus phage SA-C12</name>
    <dbReference type="NCBI Taxonomy" id="1755697"/>
    <lineage>
        <taxon>Viruses</taxon>
        <taxon>Duplodnaviria</taxon>
        <taxon>Heunggongvirae</taxon>
        <taxon>Uroviricota</taxon>
        <taxon>Caudoviricetes</taxon>
        <taxon>Tybeckvirinae</taxon>
        <taxon>Lenusvirus</taxon>
        <taxon>Lenusvirus SAC12</taxon>
    </lineage>
</organism>
<evidence type="ECO:0000313" key="2">
    <source>
        <dbReference type="Proteomes" id="UP000223158"/>
    </source>
</evidence>
<accession>A0A1I9KKE2</accession>
<dbReference type="EMBL" id="KU052488">
    <property type="protein sequence ID" value="ALY06917.1"/>
    <property type="molecule type" value="Genomic_DNA"/>
</dbReference>
<sequence>MIDLTKIKANKVSTDPSSYSFLLYGSSKIGKTTFVNGLFPNNRLLNIMTEKRYGALDGAMVQYISSWGEFKQVLAQLKRPEVQKNFDAVSIDTVENLYRYATKFTAGQFGEFSVGDGDVGYGRDYTRLDEVWFRGLKELESLPYTNIFVSHSTSIQTKIPYIDSDEVENIPDATTSEEKDGSKFIEFTKIVPDLKQKALGPVSKMVDNILFAENNLVNGKETRVLHLRGSLQYDAGTTFKNVKPVIGFSPEEYTKEVKRSLGENYSETTDKKVLHADVKDNEYDFKELLEKTKKVAFSFSENDDMKSLTTIVESVIGKGHKVNDLDEKRSDDLLVILSELKSEADKKGYSYGE</sequence>
<proteinExistence type="predicted"/>
<name>A0A1I9KKE2_9CAUD</name>
<evidence type="ECO:0000313" key="1">
    <source>
        <dbReference type="EMBL" id="ALY06917.1"/>
    </source>
</evidence>
<reference evidence="1 2" key="1">
    <citation type="submission" date="2015-11" db="EMBL/GenBank/DDBJ databases">
        <title>Lactobacillus brevis bacteriophage SA-C12: a mosaic Myoviridae member.</title>
        <authorList>
            <person name="Mahony J."/>
        </authorList>
    </citation>
    <scope>NUCLEOTIDE SEQUENCE [LARGE SCALE GENOMIC DNA]</scope>
</reference>
<protein>
    <submittedName>
        <fullName evidence="1">Uncharacterized protein</fullName>
    </submittedName>
</protein>
<dbReference type="Pfam" id="PF13479">
    <property type="entry name" value="AAA_24"/>
    <property type="match status" value="1"/>
</dbReference>
<gene>
    <name evidence="1" type="ORF">SAC12_096</name>
</gene>
<keyword evidence="2" id="KW-1185">Reference proteome</keyword>